<keyword evidence="2" id="KW-1185">Reference proteome</keyword>
<evidence type="ECO:0000313" key="1">
    <source>
        <dbReference type="EMBL" id="SFV15472.1"/>
    </source>
</evidence>
<evidence type="ECO:0000313" key="2">
    <source>
        <dbReference type="Proteomes" id="UP000199391"/>
    </source>
</evidence>
<dbReference type="Proteomes" id="UP000199391">
    <property type="component" value="Unassembled WGS sequence"/>
</dbReference>
<proteinExistence type="predicted"/>
<protein>
    <submittedName>
        <fullName evidence="1">Uncharacterized protein</fullName>
    </submittedName>
</protein>
<sequence>MTHDQRQQLAGLPAMPTLRGVEAMGFDLDDFPLPQCTSPWDDAAARRAAHQSCDLRAIGDVLAWVPHAEAHRFRNRVFYDGDYSDVREFDDPLVLQAIKHDPDGTRFLSARHSGLWESE</sequence>
<dbReference type="AlphaFoldDB" id="A0A1I7M0I8"/>
<gene>
    <name evidence="1" type="ORF">SAMN05216552_104623</name>
</gene>
<dbReference type="RefSeq" id="WP_093560312.1">
    <property type="nucleotide sequence ID" value="NZ_FPBO01000046.1"/>
</dbReference>
<name>A0A1I7M0I8_9BURK</name>
<dbReference type="EMBL" id="FPBO01000046">
    <property type="protein sequence ID" value="SFV15472.1"/>
    <property type="molecule type" value="Genomic_DNA"/>
</dbReference>
<accession>A0A1I7M0I8</accession>
<reference evidence="2" key="1">
    <citation type="submission" date="2016-10" db="EMBL/GenBank/DDBJ databases">
        <authorList>
            <person name="Varghese N."/>
            <person name="Submissions S."/>
        </authorList>
    </citation>
    <scope>NUCLEOTIDE SEQUENCE [LARGE SCALE GENOMIC DNA]</scope>
    <source>
        <strain evidence="2">CGMCC 1.11014</strain>
    </source>
</reference>
<organism evidence="1 2">
    <name type="scientific">Pseudoduganella namucuonensis</name>
    <dbReference type="NCBI Taxonomy" id="1035707"/>
    <lineage>
        <taxon>Bacteria</taxon>
        <taxon>Pseudomonadati</taxon>
        <taxon>Pseudomonadota</taxon>
        <taxon>Betaproteobacteria</taxon>
        <taxon>Burkholderiales</taxon>
        <taxon>Oxalobacteraceae</taxon>
        <taxon>Telluria group</taxon>
        <taxon>Pseudoduganella</taxon>
    </lineage>
</organism>
<dbReference type="STRING" id="1035707.SAMN05216552_104623"/>
<dbReference type="OrthoDB" id="8781847at2"/>